<evidence type="ECO:0000259" key="2">
    <source>
        <dbReference type="Pfam" id="PF19572"/>
    </source>
</evidence>
<feature type="signal peptide" evidence="1">
    <location>
        <begin position="1"/>
        <end position="21"/>
    </location>
</feature>
<dbReference type="RefSeq" id="WP_353722270.1">
    <property type="nucleotide sequence ID" value="NZ_CP159289.1"/>
</dbReference>
<sequence>MKLFFVTLSSLFFLTSGTLFAQLDSTRRIPASPLSFLTFAPDARSAGLGEAGVALSPDANASYWNAAKLPYNTKDFGISASYTPWLRYLVDDMWLGYLTAYKKLGDRQAVALSFNYFNNGELDLRNATGDNVGYFNSREFAINGTYSRQLGRNFSMGLTLKYISSNLAGNAVVNNVSLSPARVAAGDISAYYKKEFKNEDTGSELVWSLGAVLSNLGGKINYGSGSETENFIPTTLKIGTGLSYTGDGRNRFNFIIDFSKLMVPTPDGKTNINTKPLLKGVFGSFSDAPDGFKEEIQEVAIATGLEYWYNNIFALRAGYFGENKNKGDRRFFTAGAGIRFADQYAVDFAYMFPTTQGSPLAQTLRITLSLALNKAEKLDVSDSEN</sequence>
<dbReference type="InterPro" id="IPR045741">
    <property type="entry name" value="PorV"/>
</dbReference>
<dbReference type="NCBIfam" id="NF033710">
    <property type="entry name" value="T9SS_OM_PorV"/>
    <property type="match status" value="1"/>
</dbReference>
<gene>
    <name evidence="3" type="primary">porV</name>
    <name evidence="3" type="ORF">ABV298_11630</name>
</gene>
<proteinExistence type="predicted"/>
<dbReference type="NCBIfam" id="NF033709">
    <property type="entry name" value="PorV_fam"/>
    <property type="match status" value="1"/>
</dbReference>
<evidence type="ECO:0000313" key="3">
    <source>
        <dbReference type="EMBL" id="XCH27006.1"/>
    </source>
</evidence>
<dbReference type="InterPro" id="IPR047799">
    <property type="entry name" value="T9SS_OM_PorV"/>
</dbReference>
<dbReference type="AlphaFoldDB" id="A0AAU8FU08"/>
<protein>
    <submittedName>
        <fullName evidence="3">Type IX secretion system outer membrane channel protein PorV</fullName>
    </submittedName>
</protein>
<organism evidence="3">
    <name type="scientific">Dyadobacter sp. 676</name>
    <dbReference type="NCBI Taxonomy" id="3088362"/>
    <lineage>
        <taxon>Bacteria</taxon>
        <taxon>Pseudomonadati</taxon>
        <taxon>Bacteroidota</taxon>
        <taxon>Cytophagia</taxon>
        <taxon>Cytophagales</taxon>
        <taxon>Spirosomataceae</taxon>
        <taxon>Dyadobacter</taxon>
    </lineage>
</organism>
<feature type="domain" description="Type IX secretion system protein PorV" evidence="2">
    <location>
        <begin position="28"/>
        <end position="267"/>
    </location>
</feature>
<reference evidence="3" key="1">
    <citation type="submission" date="2024-06" db="EMBL/GenBank/DDBJ databases">
        <title>Sequencing and assembly of the genome of Dyadobacter sp. strain 676, a symbiont of Cyamopsis tetragonoloba.</title>
        <authorList>
            <person name="Guro P."/>
            <person name="Sazanova A."/>
            <person name="Kuznetsova I."/>
            <person name="Belimov A."/>
            <person name="Safronova V."/>
        </authorList>
    </citation>
    <scope>NUCLEOTIDE SEQUENCE</scope>
    <source>
        <strain evidence="3">676</strain>
    </source>
</reference>
<dbReference type="Gene3D" id="2.40.160.60">
    <property type="entry name" value="Outer membrane protein transport protein (OMPP1/FadL/TodX)"/>
    <property type="match status" value="1"/>
</dbReference>
<dbReference type="Pfam" id="PF19572">
    <property type="entry name" value="PorV"/>
    <property type="match status" value="1"/>
</dbReference>
<feature type="chain" id="PRO_5044020605" evidence="1">
    <location>
        <begin position="22"/>
        <end position="385"/>
    </location>
</feature>
<accession>A0AAU8FU08</accession>
<name>A0AAU8FU08_9BACT</name>
<evidence type="ECO:0000256" key="1">
    <source>
        <dbReference type="SAM" id="SignalP"/>
    </source>
</evidence>
<dbReference type="EMBL" id="CP159289">
    <property type="protein sequence ID" value="XCH27006.1"/>
    <property type="molecule type" value="Genomic_DNA"/>
</dbReference>
<keyword evidence="1" id="KW-0732">Signal</keyword>